<proteinExistence type="predicted"/>
<dbReference type="GO" id="GO:0008270">
    <property type="term" value="F:zinc ion binding"/>
    <property type="evidence" value="ECO:0007669"/>
    <property type="project" value="UniProtKB-KW"/>
</dbReference>
<dbReference type="PANTHER" id="PTHR23041">
    <property type="entry name" value="RING FINGER DOMAIN-CONTAINING"/>
    <property type="match status" value="1"/>
</dbReference>
<evidence type="ECO:0000256" key="5">
    <source>
        <dbReference type="SAM" id="MobiDB-lite"/>
    </source>
</evidence>
<protein>
    <recommendedName>
        <fullName evidence="6">RING-type domain-containing protein</fullName>
    </recommendedName>
</protein>
<evidence type="ECO:0000313" key="8">
    <source>
        <dbReference type="Proteomes" id="UP000078492"/>
    </source>
</evidence>
<dbReference type="InterPro" id="IPR013083">
    <property type="entry name" value="Znf_RING/FYVE/PHD"/>
</dbReference>
<keyword evidence="1" id="KW-0479">Metal-binding</keyword>
<dbReference type="PROSITE" id="PS00518">
    <property type="entry name" value="ZF_RING_1"/>
    <property type="match status" value="1"/>
</dbReference>
<feature type="compositionally biased region" description="Polar residues" evidence="5">
    <location>
        <begin position="50"/>
        <end position="60"/>
    </location>
</feature>
<feature type="domain" description="RING-type" evidence="6">
    <location>
        <begin position="127"/>
        <end position="169"/>
    </location>
</feature>
<evidence type="ECO:0000256" key="1">
    <source>
        <dbReference type="ARBA" id="ARBA00022723"/>
    </source>
</evidence>
<evidence type="ECO:0000256" key="3">
    <source>
        <dbReference type="ARBA" id="ARBA00022833"/>
    </source>
</evidence>
<feature type="non-terminal residue" evidence="7">
    <location>
        <position position="1"/>
    </location>
</feature>
<sequence>YIYIYIMEGTNDSMDDSVIDISPNLIDVIDLTKESPRSVRPLRSCLRNAENVSSSDNRTSNSDHHRPIPPIVLGNTQNIQTKNTRKTGRVSRATDSSEVLTLDDTIEEDKTCYTVQSDIKEPIPLTCPICFEALSSKLKPYTTRCGHLFCSECLQTSLQKTAKKCPTCKATIALKSCTRLYL</sequence>
<dbReference type="SMART" id="SM00184">
    <property type="entry name" value="RING"/>
    <property type="match status" value="1"/>
</dbReference>
<evidence type="ECO:0000313" key="7">
    <source>
        <dbReference type="EMBL" id="KYN20926.1"/>
    </source>
</evidence>
<keyword evidence="3" id="KW-0862">Zinc</keyword>
<keyword evidence="8" id="KW-1185">Reference proteome</keyword>
<dbReference type="InterPro" id="IPR017907">
    <property type="entry name" value="Znf_RING_CS"/>
</dbReference>
<keyword evidence="2 4" id="KW-0863">Zinc-finger</keyword>
<dbReference type="AlphaFoldDB" id="A0A195E753"/>
<feature type="region of interest" description="Disordered" evidence="5">
    <location>
        <begin position="44"/>
        <end position="73"/>
    </location>
</feature>
<name>A0A195E753_9HYME</name>
<evidence type="ECO:0000259" key="6">
    <source>
        <dbReference type="PROSITE" id="PS50089"/>
    </source>
</evidence>
<gene>
    <name evidence="7" type="ORF">ALC57_06833</name>
</gene>
<dbReference type="InterPro" id="IPR001841">
    <property type="entry name" value="Znf_RING"/>
</dbReference>
<dbReference type="STRING" id="471704.A0A195E753"/>
<dbReference type="PANTHER" id="PTHR23041:SF78">
    <property type="entry name" value="E3 UBIQUITIN-PROTEIN LIGASE RNF4"/>
    <property type="match status" value="1"/>
</dbReference>
<dbReference type="Pfam" id="PF14634">
    <property type="entry name" value="zf-RING_5"/>
    <property type="match status" value="1"/>
</dbReference>
<dbReference type="Proteomes" id="UP000078492">
    <property type="component" value="Unassembled WGS sequence"/>
</dbReference>
<accession>A0A195E753</accession>
<evidence type="ECO:0000256" key="4">
    <source>
        <dbReference type="PROSITE-ProRule" id="PRU00175"/>
    </source>
</evidence>
<organism evidence="7 8">
    <name type="scientific">Trachymyrmex cornetzi</name>
    <dbReference type="NCBI Taxonomy" id="471704"/>
    <lineage>
        <taxon>Eukaryota</taxon>
        <taxon>Metazoa</taxon>
        <taxon>Ecdysozoa</taxon>
        <taxon>Arthropoda</taxon>
        <taxon>Hexapoda</taxon>
        <taxon>Insecta</taxon>
        <taxon>Pterygota</taxon>
        <taxon>Neoptera</taxon>
        <taxon>Endopterygota</taxon>
        <taxon>Hymenoptera</taxon>
        <taxon>Apocrita</taxon>
        <taxon>Aculeata</taxon>
        <taxon>Formicoidea</taxon>
        <taxon>Formicidae</taxon>
        <taxon>Myrmicinae</taxon>
        <taxon>Trachymyrmex</taxon>
    </lineage>
</organism>
<evidence type="ECO:0000256" key="2">
    <source>
        <dbReference type="ARBA" id="ARBA00022771"/>
    </source>
</evidence>
<reference evidence="7 8" key="1">
    <citation type="submission" date="2015-09" db="EMBL/GenBank/DDBJ databases">
        <title>Trachymyrmex cornetzi WGS genome.</title>
        <authorList>
            <person name="Nygaard S."/>
            <person name="Hu H."/>
            <person name="Boomsma J."/>
            <person name="Zhang G."/>
        </authorList>
    </citation>
    <scope>NUCLEOTIDE SEQUENCE [LARGE SCALE GENOMIC DNA]</scope>
    <source>
        <strain evidence="7">Tcor2-1</strain>
        <tissue evidence="7">Whole body</tissue>
    </source>
</reference>
<dbReference type="EMBL" id="KQ979568">
    <property type="protein sequence ID" value="KYN20926.1"/>
    <property type="molecule type" value="Genomic_DNA"/>
</dbReference>
<dbReference type="PROSITE" id="PS50089">
    <property type="entry name" value="ZF_RING_2"/>
    <property type="match status" value="1"/>
</dbReference>
<dbReference type="SUPFAM" id="SSF57850">
    <property type="entry name" value="RING/U-box"/>
    <property type="match status" value="1"/>
</dbReference>
<dbReference type="InterPro" id="IPR047134">
    <property type="entry name" value="RNF4"/>
</dbReference>
<dbReference type="Gene3D" id="3.30.40.10">
    <property type="entry name" value="Zinc/RING finger domain, C3HC4 (zinc finger)"/>
    <property type="match status" value="1"/>
</dbReference>